<feature type="region of interest" description="Disordered" evidence="1">
    <location>
        <begin position="228"/>
        <end position="276"/>
    </location>
</feature>
<evidence type="ECO:0000313" key="3">
    <source>
        <dbReference type="EMBL" id="SAL97980.1"/>
    </source>
</evidence>
<dbReference type="PANTHER" id="PTHR28219:SF1">
    <property type="entry name" value="UPF0642 PROTEIN YBL028C"/>
    <property type="match status" value="1"/>
</dbReference>
<feature type="region of interest" description="Disordered" evidence="1">
    <location>
        <begin position="1"/>
        <end position="37"/>
    </location>
</feature>
<sequence length="276" mass="30762">MTTTPPQSQSSGSQLLPSQQQQQQQPVHSSSSSSGATPFSIPQLVVIRDQVHNTYKHPIIHYVFEEEPFPDIAKDKLIVVDYDSEAITASGNHDPKVESYSPHFQVSHCRLEQSTVNDQFDTSTTGLLNLILEGVSAPQTNEAIESLQPVQSTDGLMEMIFNFKNRFSRHIMAKGIRSHVKKRANVIKRATIFKPVEDSRLARLAALQVEAAKKPSVGDHMEEVAAADQQDNAMATDEPAKISTSGPRKNSKYLREAKMKSKKQHKKNKKKTTNVF</sequence>
<dbReference type="InterPro" id="IPR019434">
    <property type="entry name" value="DUF2423"/>
</dbReference>
<name>A0A168M5H1_ABSGL</name>
<dbReference type="Proteomes" id="UP000078561">
    <property type="component" value="Unassembled WGS sequence"/>
</dbReference>
<organism evidence="3">
    <name type="scientific">Absidia glauca</name>
    <name type="common">Pin mould</name>
    <dbReference type="NCBI Taxonomy" id="4829"/>
    <lineage>
        <taxon>Eukaryota</taxon>
        <taxon>Fungi</taxon>
        <taxon>Fungi incertae sedis</taxon>
        <taxon>Mucoromycota</taxon>
        <taxon>Mucoromycotina</taxon>
        <taxon>Mucoromycetes</taxon>
        <taxon>Mucorales</taxon>
        <taxon>Cunninghamellaceae</taxon>
        <taxon>Absidia</taxon>
    </lineage>
</organism>
<feature type="compositionally biased region" description="Basic residues" evidence="1">
    <location>
        <begin position="260"/>
        <end position="276"/>
    </location>
</feature>
<accession>A0A168M5H1</accession>
<dbReference type="Pfam" id="PF10338">
    <property type="entry name" value="YBL028C_N"/>
    <property type="match status" value="1"/>
</dbReference>
<evidence type="ECO:0000256" key="1">
    <source>
        <dbReference type="SAM" id="MobiDB-lite"/>
    </source>
</evidence>
<evidence type="ECO:0000313" key="4">
    <source>
        <dbReference type="Proteomes" id="UP000078561"/>
    </source>
</evidence>
<evidence type="ECO:0000259" key="2">
    <source>
        <dbReference type="Pfam" id="PF10338"/>
    </source>
</evidence>
<feature type="domain" description="DUF2423" evidence="2">
    <location>
        <begin position="172"/>
        <end position="215"/>
    </location>
</feature>
<dbReference type="PANTHER" id="PTHR28219">
    <property type="entry name" value="UPF0642 PROTEIN YBL028C"/>
    <property type="match status" value="1"/>
</dbReference>
<dbReference type="EMBL" id="LT552047">
    <property type="protein sequence ID" value="SAL97980.1"/>
    <property type="molecule type" value="Genomic_DNA"/>
</dbReference>
<feature type="compositionally biased region" description="Low complexity" evidence="1">
    <location>
        <begin position="1"/>
        <end position="34"/>
    </location>
</feature>
<proteinExistence type="predicted"/>
<reference evidence="3" key="1">
    <citation type="submission" date="2016-04" db="EMBL/GenBank/DDBJ databases">
        <authorList>
            <person name="Evans L.H."/>
            <person name="Alamgir A."/>
            <person name="Owens N."/>
            <person name="Weber N.D."/>
            <person name="Virtaneva K."/>
            <person name="Barbian K."/>
            <person name="Babar A."/>
            <person name="Rosenke K."/>
        </authorList>
    </citation>
    <scope>NUCLEOTIDE SEQUENCE [LARGE SCALE GENOMIC DNA]</scope>
    <source>
        <strain evidence="3">CBS 101.48</strain>
    </source>
</reference>
<dbReference type="OrthoDB" id="1681166at2759"/>
<protein>
    <recommendedName>
        <fullName evidence="2">DUF2423 domain-containing protein</fullName>
    </recommendedName>
</protein>
<dbReference type="InParanoid" id="A0A168M5H1"/>
<dbReference type="AlphaFoldDB" id="A0A168M5H1"/>
<keyword evidence="4" id="KW-1185">Reference proteome</keyword>
<gene>
    <name evidence="3" type="primary">ABSGL_03507.1 scaffold 4609</name>
</gene>
<dbReference type="GO" id="GO:0030687">
    <property type="term" value="C:preribosome, large subunit precursor"/>
    <property type="evidence" value="ECO:0007669"/>
    <property type="project" value="TreeGrafter"/>
</dbReference>